<keyword evidence="11" id="KW-1185">Reference proteome</keyword>
<accession>A0A1G6K9U5</accession>
<reference evidence="11" key="1">
    <citation type="submission" date="2016-10" db="EMBL/GenBank/DDBJ databases">
        <authorList>
            <person name="Varghese N."/>
            <person name="Submissions S."/>
        </authorList>
    </citation>
    <scope>NUCLEOTIDE SEQUENCE [LARGE SCALE GENOMIC DNA]</scope>
    <source>
        <strain evidence="11">IBRC-M 10403</strain>
    </source>
</reference>
<dbReference type="RefSeq" id="WP_091448173.1">
    <property type="nucleotide sequence ID" value="NZ_FMZZ01000001.1"/>
</dbReference>
<evidence type="ECO:0000313" key="11">
    <source>
        <dbReference type="Proteomes" id="UP000199501"/>
    </source>
</evidence>
<keyword evidence="6 8" id="KW-1133">Transmembrane helix</keyword>
<dbReference type="GO" id="GO:0009103">
    <property type="term" value="P:lipopolysaccharide biosynthetic process"/>
    <property type="evidence" value="ECO:0007669"/>
    <property type="project" value="UniProtKB-ARBA"/>
</dbReference>
<evidence type="ECO:0000256" key="4">
    <source>
        <dbReference type="ARBA" id="ARBA00022679"/>
    </source>
</evidence>
<keyword evidence="7 8" id="KW-0472">Membrane</keyword>
<dbReference type="GO" id="GO:0005886">
    <property type="term" value="C:plasma membrane"/>
    <property type="evidence" value="ECO:0007669"/>
    <property type="project" value="UniProtKB-SubCell"/>
</dbReference>
<proteinExistence type="predicted"/>
<dbReference type="PANTHER" id="PTHR33908:SF3">
    <property type="entry name" value="UNDECAPRENYL PHOSPHATE-ALPHA-4-AMINO-4-DEOXY-L-ARABINOSE ARABINOSYL TRANSFERASE"/>
    <property type="match status" value="1"/>
</dbReference>
<feature type="domain" description="Glycosyltransferase RgtA/B/C/D-like" evidence="9">
    <location>
        <begin position="56"/>
        <end position="202"/>
    </location>
</feature>
<keyword evidence="5 8" id="KW-0812">Transmembrane</keyword>
<evidence type="ECO:0000256" key="7">
    <source>
        <dbReference type="ARBA" id="ARBA00023136"/>
    </source>
</evidence>
<evidence type="ECO:0000259" key="9">
    <source>
        <dbReference type="Pfam" id="PF13231"/>
    </source>
</evidence>
<dbReference type="InterPro" id="IPR038731">
    <property type="entry name" value="RgtA/B/C-like"/>
</dbReference>
<dbReference type="PANTHER" id="PTHR33908">
    <property type="entry name" value="MANNOSYLTRANSFERASE YKCB-RELATED"/>
    <property type="match status" value="1"/>
</dbReference>
<evidence type="ECO:0000313" key="10">
    <source>
        <dbReference type="EMBL" id="SDC27822.1"/>
    </source>
</evidence>
<feature type="transmembrane region" description="Helical" evidence="8">
    <location>
        <begin position="69"/>
        <end position="88"/>
    </location>
</feature>
<evidence type="ECO:0000256" key="5">
    <source>
        <dbReference type="ARBA" id="ARBA00022692"/>
    </source>
</evidence>
<feature type="transmembrane region" description="Helical" evidence="8">
    <location>
        <begin position="248"/>
        <end position="265"/>
    </location>
</feature>
<evidence type="ECO:0000256" key="1">
    <source>
        <dbReference type="ARBA" id="ARBA00004651"/>
    </source>
</evidence>
<evidence type="ECO:0000256" key="3">
    <source>
        <dbReference type="ARBA" id="ARBA00022676"/>
    </source>
</evidence>
<dbReference type="EMBL" id="FMZZ01000001">
    <property type="protein sequence ID" value="SDC27822.1"/>
    <property type="molecule type" value="Genomic_DNA"/>
</dbReference>
<keyword evidence="2" id="KW-1003">Cell membrane</keyword>
<dbReference type="OrthoDB" id="5318634at2"/>
<feature type="transmembrane region" description="Helical" evidence="8">
    <location>
        <begin position="301"/>
        <end position="320"/>
    </location>
</feature>
<feature type="transmembrane region" description="Helical" evidence="8">
    <location>
        <begin position="39"/>
        <end position="57"/>
    </location>
</feature>
<evidence type="ECO:0000256" key="8">
    <source>
        <dbReference type="SAM" id="Phobius"/>
    </source>
</evidence>
<name>A0A1G6K9U5_9PSEU</name>
<comment type="subcellular location">
    <subcellularLocation>
        <location evidence="1">Cell membrane</location>
        <topology evidence="1">Multi-pass membrane protein</topology>
    </subcellularLocation>
</comment>
<sequence>MLVPAAVTLALGCVGLVRVELWRDELATWNAATRPVADLFAMAGNIDAFYFPYYLFTHFWIGIFGDSAAALRAPSVLAAAGATALVALIGSRWFGRPAGFCAGTVFALIPMVSRMAQEARPYAFAMLFVALSTWLLLRAVDDPAWGRWAGYGAGMTALGASQVTALTLVAGHAALVFVRWRRHRDNRVLRFAVAFAAALVPLAPLAVTSLGQPQVVTDLLPRPDLATLLGFTYPFPPDSAVWPQTFRSAWVAWIVLGLAVLAVVVAKRRQEAALALGMFVLPLVVLWVASQAGKSFYFPRYFVFLLPVAAVAAGITLAAARRPAVWATALAAVAAAGFADQAAARSPDSHDHAFYPYPNMFSEYPGQHAAYTQLAERIRTGFRPGDAIVYPDRPNFWFTDTAIAYYLRGEPAPRDVFLAKSAVDNASLFASDTTDYADRLRGTNRVWVVGLGERRDWFAANPRLFAPPPSPAKVAAVTGDFETAEVSRVPGFTLTLMTRRP</sequence>
<feature type="transmembrane region" description="Helical" evidence="8">
    <location>
        <begin position="272"/>
        <end position="289"/>
    </location>
</feature>
<keyword evidence="3 10" id="KW-0328">Glycosyltransferase</keyword>
<dbReference type="STRING" id="1271860.SAMN05216174_101797"/>
<protein>
    <submittedName>
        <fullName evidence="10">Mannosyltransferase</fullName>
    </submittedName>
</protein>
<feature type="transmembrane region" description="Helical" evidence="8">
    <location>
        <begin position="119"/>
        <end position="137"/>
    </location>
</feature>
<gene>
    <name evidence="10" type="ORF">SAMN05216174_101797</name>
</gene>
<feature type="transmembrane region" description="Helical" evidence="8">
    <location>
        <begin position="189"/>
        <end position="211"/>
    </location>
</feature>
<dbReference type="GO" id="GO:0010041">
    <property type="term" value="P:response to iron(III) ion"/>
    <property type="evidence" value="ECO:0007669"/>
    <property type="project" value="TreeGrafter"/>
</dbReference>
<dbReference type="Proteomes" id="UP000199501">
    <property type="component" value="Unassembled WGS sequence"/>
</dbReference>
<organism evidence="10 11">
    <name type="scientific">Actinokineospora iranica</name>
    <dbReference type="NCBI Taxonomy" id="1271860"/>
    <lineage>
        <taxon>Bacteria</taxon>
        <taxon>Bacillati</taxon>
        <taxon>Actinomycetota</taxon>
        <taxon>Actinomycetes</taxon>
        <taxon>Pseudonocardiales</taxon>
        <taxon>Pseudonocardiaceae</taxon>
        <taxon>Actinokineospora</taxon>
    </lineage>
</organism>
<dbReference type="Pfam" id="PF13231">
    <property type="entry name" value="PMT_2"/>
    <property type="match status" value="1"/>
</dbReference>
<dbReference type="InterPro" id="IPR050297">
    <property type="entry name" value="LipidA_mod_glycosyltrf_83"/>
</dbReference>
<evidence type="ECO:0000256" key="2">
    <source>
        <dbReference type="ARBA" id="ARBA00022475"/>
    </source>
</evidence>
<evidence type="ECO:0000256" key="6">
    <source>
        <dbReference type="ARBA" id="ARBA00022989"/>
    </source>
</evidence>
<feature type="transmembrane region" description="Helical" evidence="8">
    <location>
        <begin position="157"/>
        <end position="177"/>
    </location>
</feature>
<keyword evidence="4 10" id="KW-0808">Transferase</keyword>
<dbReference type="AlphaFoldDB" id="A0A1G6K9U5"/>
<dbReference type="GO" id="GO:0016763">
    <property type="term" value="F:pentosyltransferase activity"/>
    <property type="evidence" value="ECO:0007669"/>
    <property type="project" value="TreeGrafter"/>
</dbReference>